<sequence>MYLYSRTARPLKESDGSGPKAFYLNRKVLLAVWVLLLPLLHLATDFANGRINNYKIFRQVYFHLIQQQPLYTPYPAQYDDINHYGPLFAFVMAPFAMLPDVAGVLLWNIGNAAFLFYVLTRTAMRKHQQNLVIALTSVEMANAMWSTQFNSAVVGMMVLTLVLVEEGKDFKATLLIMLSAFVKIYGVLGLMFFLFSKKKKEFVLGCAFWFAVCLVLPMLFTSPGYILQTYREWFAELSVKNALNISLSSSQDASIPGMLRRILHQPFRSGLPFLVPGALLLLAPLVRVRQYASAQFRYYMVASMLLFISLFSSGSEHPTFIVGMTGGAIWLSYHIAEKRTAGFRWLIPFVLVFAGLGPTDLFTKEFRVFMINYSLKALPFAILWGGLLKDLLLQDFVSPEKSMLRYVARQKKASGGLLRAGEPGANA</sequence>
<feature type="transmembrane region" description="Helical" evidence="8">
    <location>
        <begin position="202"/>
        <end position="220"/>
    </location>
</feature>
<evidence type="ECO:0000256" key="4">
    <source>
        <dbReference type="ARBA" id="ARBA00022692"/>
    </source>
</evidence>
<keyword evidence="3" id="KW-0808">Transferase</keyword>
<organism evidence="9 10">
    <name type="scientific">Flaviaesturariibacter flavus</name>
    <dbReference type="NCBI Taxonomy" id="2502780"/>
    <lineage>
        <taxon>Bacteria</taxon>
        <taxon>Pseudomonadati</taxon>
        <taxon>Bacteroidota</taxon>
        <taxon>Chitinophagia</taxon>
        <taxon>Chitinophagales</taxon>
        <taxon>Chitinophagaceae</taxon>
        <taxon>Flaviaestuariibacter</taxon>
    </lineage>
</organism>
<comment type="subcellular location">
    <subcellularLocation>
        <location evidence="1">Cell membrane</location>
        <topology evidence="1">Multi-pass membrane protein</topology>
    </subcellularLocation>
</comment>
<feature type="transmembrane region" description="Helical" evidence="8">
    <location>
        <begin position="174"/>
        <end position="195"/>
    </location>
</feature>
<protein>
    <submittedName>
        <fullName evidence="9">DUF2029 domain-containing protein</fullName>
    </submittedName>
</protein>
<keyword evidence="5 8" id="KW-1133">Transmembrane helix</keyword>
<feature type="transmembrane region" description="Helical" evidence="8">
    <location>
        <begin position="298"/>
        <end position="314"/>
    </location>
</feature>
<evidence type="ECO:0000313" key="9">
    <source>
        <dbReference type="EMBL" id="TCJ19093.1"/>
    </source>
</evidence>
<dbReference type="Pfam" id="PF09594">
    <property type="entry name" value="GT87"/>
    <property type="match status" value="1"/>
</dbReference>
<dbReference type="OrthoDB" id="1070018at2"/>
<dbReference type="Proteomes" id="UP000295334">
    <property type="component" value="Unassembled WGS sequence"/>
</dbReference>
<accession>A0A4R1BNE3</accession>
<dbReference type="AlphaFoldDB" id="A0A4R1BNE3"/>
<feature type="transmembrane region" description="Helical" evidence="8">
    <location>
        <begin position="21"/>
        <end position="40"/>
    </location>
</feature>
<proteinExistence type="inferred from homology"/>
<dbReference type="InterPro" id="IPR018584">
    <property type="entry name" value="GT87"/>
</dbReference>
<keyword evidence="10" id="KW-1185">Reference proteome</keyword>
<comment type="similarity">
    <text evidence="7">Belongs to the glycosyltransferase 87 family.</text>
</comment>
<keyword evidence="6 8" id="KW-0472">Membrane</keyword>
<evidence type="ECO:0000313" key="10">
    <source>
        <dbReference type="Proteomes" id="UP000295334"/>
    </source>
</evidence>
<feature type="transmembrane region" description="Helical" evidence="8">
    <location>
        <begin position="343"/>
        <end position="362"/>
    </location>
</feature>
<evidence type="ECO:0000256" key="2">
    <source>
        <dbReference type="ARBA" id="ARBA00022475"/>
    </source>
</evidence>
<feature type="transmembrane region" description="Helical" evidence="8">
    <location>
        <begin position="140"/>
        <end position="162"/>
    </location>
</feature>
<keyword evidence="4 8" id="KW-0812">Transmembrane</keyword>
<evidence type="ECO:0000256" key="7">
    <source>
        <dbReference type="ARBA" id="ARBA00024033"/>
    </source>
</evidence>
<evidence type="ECO:0000256" key="6">
    <source>
        <dbReference type="ARBA" id="ARBA00023136"/>
    </source>
</evidence>
<dbReference type="GO" id="GO:0016758">
    <property type="term" value="F:hexosyltransferase activity"/>
    <property type="evidence" value="ECO:0007669"/>
    <property type="project" value="InterPro"/>
</dbReference>
<comment type="caution">
    <text evidence="9">The sequence shown here is derived from an EMBL/GenBank/DDBJ whole genome shotgun (WGS) entry which is preliminary data.</text>
</comment>
<dbReference type="EMBL" id="SJZI01000002">
    <property type="protein sequence ID" value="TCJ19093.1"/>
    <property type="molecule type" value="Genomic_DNA"/>
</dbReference>
<evidence type="ECO:0000256" key="3">
    <source>
        <dbReference type="ARBA" id="ARBA00022679"/>
    </source>
</evidence>
<evidence type="ECO:0000256" key="5">
    <source>
        <dbReference type="ARBA" id="ARBA00022989"/>
    </source>
</evidence>
<feature type="transmembrane region" description="Helical" evidence="8">
    <location>
        <begin position="267"/>
        <end position="286"/>
    </location>
</feature>
<evidence type="ECO:0000256" key="8">
    <source>
        <dbReference type="SAM" id="Phobius"/>
    </source>
</evidence>
<evidence type="ECO:0000256" key="1">
    <source>
        <dbReference type="ARBA" id="ARBA00004651"/>
    </source>
</evidence>
<name>A0A4R1BNE3_9BACT</name>
<feature type="transmembrane region" description="Helical" evidence="8">
    <location>
        <begin position="101"/>
        <end position="119"/>
    </location>
</feature>
<dbReference type="GO" id="GO:0005886">
    <property type="term" value="C:plasma membrane"/>
    <property type="evidence" value="ECO:0007669"/>
    <property type="project" value="UniProtKB-SubCell"/>
</dbReference>
<keyword evidence="2" id="KW-1003">Cell membrane</keyword>
<reference evidence="9 10" key="1">
    <citation type="submission" date="2019-03" db="EMBL/GenBank/DDBJ databases">
        <authorList>
            <person name="Kim M.K.M."/>
        </authorList>
    </citation>
    <scope>NUCLEOTIDE SEQUENCE [LARGE SCALE GENOMIC DNA]</scope>
    <source>
        <strain evidence="9 10">17J68-12</strain>
    </source>
</reference>
<gene>
    <name evidence="9" type="ORF">EPD60_01360</name>
</gene>